<dbReference type="AlphaFoldDB" id="A0A117M0J6"/>
<dbReference type="Pfam" id="PF03729">
    <property type="entry name" value="DUF308"/>
    <property type="match status" value="1"/>
</dbReference>
<name>A0A117M0J6_9BACT</name>
<keyword evidence="1" id="KW-0472">Membrane</keyword>
<proteinExistence type="predicted"/>
<organism evidence="2 3">
    <name type="scientific">candidate division WS6 bacterium 34_10</name>
    <dbReference type="NCBI Taxonomy" id="1641389"/>
    <lineage>
        <taxon>Bacteria</taxon>
        <taxon>Candidatus Dojkabacteria</taxon>
    </lineage>
</organism>
<feature type="transmembrane region" description="Helical" evidence="1">
    <location>
        <begin position="21"/>
        <end position="42"/>
    </location>
</feature>
<gene>
    <name evidence="2" type="ORF">XD93_0249</name>
</gene>
<evidence type="ECO:0000313" key="3">
    <source>
        <dbReference type="Proteomes" id="UP000053904"/>
    </source>
</evidence>
<sequence length="94" mass="11075">MRILNLSYIFMNPIKELMKDISSNFILLGILTILFAILIIFLPDILTYTIAIMLLISGMSALYYGFRIKKSIRKSNKFWKKYFKELDEEEGEVK</sequence>
<dbReference type="EMBL" id="LGGO01000023">
    <property type="protein sequence ID" value="KUK77544.1"/>
    <property type="molecule type" value="Genomic_DNA"/>
</dbReference>
<evidence type="ECO:0000256" key="1">
    <source>
        <dbReference type="SAM" id="Phobius"/>
    </source>
</evidence>
<comment type="caution">
    <text evidence="2">The sequence shown here is derived from an EMBL/GenBank/DDBJ whole genome shotgun (WGS) entry which is preliminary data.</text>
</comment>
<feature type="transmembrane region" description="Helical" evidence="1">
    <location>
        <begin position="48"/>
        <end position="66"/>
    </location>
</feature>
<evidence type="ECO:0000313" key="2">
    <source>
        <dbReference type="EMBL" id="KUK77544.1"/>
    </source>
</evidence>
<keyword evidence="1" id="KW-1133">Transmembrane helix</keyword>
<keyword evidence="1" id="KW-0812">Transmembrane</keyword>
<reference evidence="3" key="1">
    <citation type="journal article" date="2015" name="MBio">
        <title>Genome-Resolved Metagenomic Analysis Reveals Roles for Candidate Phyla and Other Microbial Community Members in Biogeochemical Transformations in Oil Reservoirs.</title>
        <authorList>
            <person name="Hu P."/>
            <person name="Tom L."/>
            <person name="Singh A."/>
            <person name="Thomas B.C."/>
            <person name="Baker B.J."/>
            <person name="Piceno Y.M."/>
            <person name="Andersen G.L."/>
            <person name="Banfield J.F."/>
        </authorList>
    </citation>
    <scope>NUCLEOTIDE SEQUENCE [LARGE SCALE GENOMIC DNA]</scope>
</reference>
<accession>A0A117M0J6</accession>
<protein>
    <submittedName>
        <fullName evidence="2">Uncharacterized protein</fullName>
    </submittedName>
</protein>
<dbReference type="Proteomes" id="UP000053904">
    <property type="component" value="Unassembled WGS sequence"/>
</dbReference>
<dbReference type="InterPro" id="IPR005325">
    <property type="entry name" value="DUF308_memb"/>
</dbReference>